<keyword evidence="10" id="KW-1185">Reference proteome</keyword>
<dbReference type="GO" id="GO:0005840">
    <property type="term" value="C:ribosome"/>
    <property type="evidence" value="ECO:0007669"/>
    <property type="project" value="UniProtKB-KW"/>
</dbReference>
<feature type="domain" description="Large ribosomal subunit protein uL5 C-terminal" evidence="8">
    <location>
        <begin position="86"/>
        <end position="179"/>
    </location>
</feature>
<evidence type="ECO:0000259" key="7">
    <source>
        <dbReference type="Pfam" id="PF00281"/>
    </source>
</evidence>
<dbReference type="GO" id="GO:1990904">
    <property type="term" value="C:ribonucleoprotein complex"/>
    <property type="evidence" value="ECO:0007669"/>
    <property type="project" value="UniProtKB-KW"/>
</dbReference>
<evidence type="ECO:0000256" key="3">
    <source>
        <dbReference type="ARBA" id="ARBA00023274"/>
    </source>
</evidence>
<feature type="domain" description="Large ribosomal subunit protein uL5 N-terminal" evidence="7">
    <location>
        <begin position="26"/>
        <end position="82"/>
    </location>
</feature>
<keyword evidence="5" id="KW-0694">RNA-binding</keyword>
<evidence type="ECO:0000313" key="9">
    <source>
        <dbReference type="EMBL" id="SME88877.1"/>
    </source>
</evidence>
<evidence type="ECO:0000256" key="1">
    <source>
        <dbReference type="ARBA" id="ARBA00008553"/>
    </source>
</evidence>
<dbReference type="InterPro" id="IPR002132">
    <property type="entry name" value="Ribosomal_uL5"/>
</dbReference>
<gene>
    <name evidence="5" type="primary">rplE</name>
    <name evidence="9" type="ORF">SAMN06296036_101203</name>
</gene>
<dbReference type="InterPro" id="IPR020930">
    <property type="entry name" value="Ribosomal_uL5_bac-type"/>
</dbReference>
<dbReference type="EMBL" id="FWZT01000001">
    <property type="protein sequence ID" value="SME88877.1"/>
    <property type="molecule type" value="Genomic_DNA"/>
</dbReference>
<dbReference type="NCBIfam" id="NF000585">
    <property type="entry name" value="PRK00010.1"/>
    <property type="match status" value="1"/>
</dbReference>
<protein>
    <recommendedName>
        <fullName evidence="4 5">Large ribosomal subunit protein uL5</fullName>
    </recommendedName>
</protein>
<dbReference type="InterPro" id="IPR020929">
    <property type="entry name" value="Ribosomal_uL5_CS"/>
</dbReference>
<evidence type="ECO:0000256" key="6">
    <source>
        <dbReference type="RuleBase" id="RU003930"/>
    </source>
</evidence>
<dbReference type="SUPFAM" id="SSF55282">
    <property type="entry name" value="RL5-like"/>
    <property type="match status" value="1"/>
</dbReference>
<dbReference type="AlphaFoldDB" id="A0A1Y6B407"/>
<dbReference type="GO" id="GO:0006412">
    <property type="term" value="P:translation"/>
    <property type="evidence" value="ECO:0007669"/>
    <property type="project" value="UniProtKB-UniRule"/>
</dbReference>
<dbReference type="FunFam" id="3.30.1440.10:FF:000001">
    <property type="entry name" value="50S ribosomal protein L5"/>
    <property type="match status" value="1"/>
</dbReference>
<comment type="function">
    <text evidence="5">This is 1 of the proteins that bind and probably mediate the attachment of the 5S RNA into the large ribosomal subunit, where it forms part of the central protuberance. In the 70S ribosome it contacts protein S13 of the 30S subunit (bridge B1b), connecting the 2 subunits; this bridge is implicated in subunit movement. Contacts the P site tRNA; the 5S rRNA and some of its associated proteins might help stabilize positioning of ribosome-bound tRNAs.</text>
</comment>
<dbReference type="RefSeq" id="WP_200820643.1">
    <property type="nucleotide sequence ID" value="NZ_FWZT01000001.1"/>
</dbReference>
<keyword evidence="3 5" id="KW-0687">Ribonucleoprotein</keyword>
<dbReference type="Pfam" id="PF00673">
    <property type="entry name" value="Ribosomal_L5_C"/>
    <property type="match status" value="1"/>
</dbReference>
<comment type="similarity">
    <text evidence="1 5 6">Belongs to the universal ribosomal protein uL5 family.</text>
</comment>
<evidence type="ECO:0000256" key="2">
    <source>
        <dbReference type="ARBA" id="ARBA00022980"/>
    </source>
</evidence>
<reference evidence="10" key="1">
    <citation type="submission" date="2017-04" db="EMBL/GenBank/DDBJ databases">
        <authorList>
            <person name="Varghese N."/>
            <person name="Submissions S."/>
        </authorList>
    </citation>
    <scope>NUCLEOTIDE SEQUENCE [LARGE SCALE GENOMIC DNA]</scope>
    <source>
        <strain evidence="10">RKEM611</strain>
    </source>
</reference>
<dbReference type="Pfam" id="PF00281">
    <property type="entry name" value="Ribosomal_L5"/>
    <property type="match status" value="1"/>
</dbReference>
<dbReference type="InterPro" id="IPR022803">
    <property type="entry name" value="Ribosomal_uL5_dom_sf"/>
</dbReference>
<dbReference type="STRING" id="1513793.SAMN06296036_101203"/>
<evidence type="ECO:0000256" key="5">
    <source>
        <dbReference type="HAMAP-Rule" id="MF_01333"/>
    </source>
</evidence>
<dbReference type="HAMAP" id="MF_01333_B">
    <property type="entry name" value="Ribosomal_uL5_B"/>
    <property type="match status" value="1"/>
</dbReference>
<evidence type="ECO:0000313" key="10">
    <source>
        <dbReference type="Proteomes" id="UP000192907"/>
    </source>
</evidence>
<keyword evidence="5" id="KW-0699">rRNA-binding</keyword>
<dbReference type="Gene3D" id="3.30.1440.10">
    <property type="match status" value="1"/>
</dbReference>
<dbReference type="Proteomes" id="UP000192907">
    <property type="component" value="Unassembled WGS sequence"/>
</dbReference>
<dbReference type="PIRSF" id="PIRSF002161">
    <property type="entry name" value="Ribosomal_L5"/>
    <property type="match status" value="1"/>
</dbReference>
<dbReference type="InterPro" id="IPR031310">
    <property type="entry name" value="Ribosomal_uL5_N"/>
</dbReference>
<accession>A0A1Y6B407</accession>
<dbReference type="GO" id="GO:0019843">
    <property type="term" value="F:rRNA binding"/>
    <property type="evidence" value="ECO:0007669"/>
    <property type="project" value="UniProtKB-UniRule"/>
</dbReference>
<comment type="subunit">
    <text evidence="5">Part of the 50S ribosomal subunit; part of the 5S rRNA/L5/L18/L25 subcomplex. Contacts the 5S rRNA and the P site tRNA. Forms a bridge to the 30S subunit in the 70S ribosome.</text>
</comment>
<dbReference type="GO" id="GO:0003735">
    <property type="term" value="F:structural constituent of ribosome"/>
    <property type="evidence" value="ECO:0007669"/>
    <property type="project" value="InterPro"/>
</dbReference>
<dbReference type="GO" id="GO:0000049">
    <property type="term" value="F:tRNA binding"/>
    <property type="evidence" value="ECO:0007669"/>
    <property type="project" value="UniProtKB-UniRule"/>
</dbReference>
<dbReference type="PROSITE" id="PS00358">
    <property type="entry name" value="RIBOSOMAL_L5"/>
    <property type="match status" value="1"/>
</dbReference>
<evidence type="ECO:0000256" key="4">
    <source>
        <dbReference type="ARBA" id="ARBA00035245"/>
    </source>
</evidence>
<evidence type="ECO:0000259" key="8">
    <source>
        <dbReference type="Pfam" id="PF00673"/>
    </source>
</evidence>
<proteinExistence type="inferred from homology"/>
<sequence>MGYVPRLQEHYSSVKADLIKELGLKNPNQVPKIEKVVVNIGQGDAVQNIKILEGAMRDLEAVTGQKPVMTRARKSIAGFKLREGMPIGCSVTLRKQRMYEFLDRLINVSIPRIRDFRGFSPKAFDGRGNYTLGVKEQIIFPEIDYDKVDRIRGLGITIVTSAENDIQAKALMDKFNFPFRKN</sequence>
<name>A0A1Y6B407_9BACT</name>
<dbReference type="PANTHER" id="PTHR11994">
    <property type="entry name" value="60S RIBOSOMAL PROTEIN L11-RELATED"/>
    <property type="match status" value="1"/>
</dbReference>
<keyword evidence="5" id="KW-0820">tRNA-binding</keyword>
<keyword evidence="2 5" id="KW-0689">Ribosomal protein</keyword>
<dbReference type="InterPro" id="IPR031309">
    <property type="entry name" value="Ribosomal_uL5_C"/>
</dbReference>
<organism evidence="9 10">
    <name type="scientific">Pseudobacteriovorax antillogorgiicola</name>
    <dbReference type="NCBI Taxonomy" id="1513793"/>
    <lineage>
        <taxon>Bacteria</taxon>
        <taxon>Pseudomonadati</taxon>
        <taxon>Bdellovibrionota</taxon>
        <taxon>Oligoflexia</taxon>
        <taxon>Oligoflexales</taxon>
        <taxon>Pseudobacteriovoracaceae</taxon>
        <taxon>Pseudobacteriovorax</taxon>
    </lineage>
</organism>